<dbReference type="EMBL" id="NAJL01000012">
    <property type="protein sequence ID" value="TKA30143.1"/>
    <property type="molecule type" value="Genomic_DNA"/>
</dbReference>
<dbReference type="PANTHER" id="PTHR30618">
    <property type="entry name" value="NCS1 FAMILY PURINE/PYRIMIDINE TRANSPORTER"/>
    <property type="match status" value="1"/>
</dbReference>
<evidence type="ECO:0008006" key="10">
    <source>
        <dbReference type="Google" id="ProtNLM"/>
    </source>
</evidence>
<comment type="subcellular location">
    <subcellularLocation>
        <location evidence="1">Membrane</location>
        <topology evidence="1">Multi-pass membrane protein</topology>
    </subcellularLocation>
</comment>
<dbReference type="CDD" id="cd11482">
    <property type="entry name" value="SLC-NCS1sbd_NRT1-like"/>
    <property type="match status" value="1"/>
</dbReference>
<feature type="transmembrane region" description="Helical" evidence="7">
    <location>
        <begin position="205"/>
        <end position="227"/>
    </location>
</feature>
<feature type="transmembrane region" description="Helical" evidence="7">
    <location>
        <begin position="398"/>
        <end position="416"/>
    </location>
</feature>
<feature type="transmembrane region" description="Helical" evidence="7">
    <location>
        <begin position="282"/>
        <end position="302"/>
    </location>
</feature>
<accession>A0A4U0U4U1</accession>
<feature type="transmembrane region" description="Helical" evidence="7">
    <location>
        <begin position="374"/>
        <end position="392"/>
    </location>
</feature>
<dbReference type="Proteomes" id="UP000308549">
    <property type="component" value="Unassembled WGS sequence"/>
</dbReference>
<keyword evidence="4 7" id="KW-1133">Transmembrane helix</keyword>
<keyword evidence="9" id="KW-1185">Reference proteome</keyword>
<dbReference type="InterPro" id="IPR045225">
    <property type="entry name" value="Uracil/uridine/allantoin_perm"/>
</dbReference>
<comment type="similarity">
    <text evidence="2">Belongs to the purine-cytosine permease (2.A.39) family.</text>
</comment>
<evidence type="ECO:0000256" key="7">
    <source>
        <dbReference type="SAM" id="Phobius"/>
    </source>
</evidence>
<protein>
    <recommendedName>
        <fullName evidence="10">Allantoin permease</fullName>
    </recommendedName>
</protein>
<sequence>MTTILRERFESTKDNLKQKRKPSGWVLPKQTTTFADPDKWSNIDADVTPLERRTWTSFTVLGFWTSDAMNAQGWEAPSSIIALGLTWREAVYCIILGSLIDTVPLILNGAIGAHLHVPFPVAARSSFGFYFARFAVVVRMITALFWHAIQTWTGSTAMAQCIRAIWPSYLDIPNTIPASVGCTSQELLAHFVFWTVQFPVLLLKWFFWFKAVVVIIASVATVIVMTMKAGGTGDIWKQEYQVHGSKRSWLIMSSMMSITGGWATMATNVPDFTRYLKKERGVYWQGFFLPIISLLIGMFGIISTSSAKVVYGEYIWDPLSLAAQWHGPAGRCGAFFVGFTWVVAQIGTNLSANVISASNDLVNLFPKYISIRRGVVIITVTAGWVMVPWKIVSSAQSLLNFMSGLAIFLCPIAAILSTDYWLVKKRCVDVPSLYRRRARYRYDHGYNWRAAVAFLIAAAPNIPGLAQAVNPSITLSAGIMHIYDMYYLYGFASASFVYWSLSYFFPAKETLISACIYEDVEVLDGREYRNDGVHTPQPFPESDTASETKKEAYTDVGQV</sequence>
<evidence type="ECO:0000256" key="3">
    <source>
        <dbReference type="ARBA" id="ARBA00022692"/>
    </source>
</evidence>
<feature type="transmembrane region" description="Helical" evidence="7">
    <location>
        <begin position="130"/>
        <end position="149"/>
    </location>
</feature>
<dbReference type="OrthoDB" id="2018619at2759"/>
<evidence type="ECO:0000256" key="6">
    <source>
        <dbReference type="SAM" id="MobiDB-lite"/>
    </source>
</evidence>
<evidence type="ECO:0000256" key="2">
    <source>
        <dbReference type="ARBA" id="ARBA00008974"/>
    </source>
</evidence>
<feature type="region of interest" description="Disordered" evidence="6">
    <location>
        <begin position="529"/>
        <end position="559"/>
    </location>
</feature>
<evidence type="ECO:0000256" key="5">
    <source>
        <dbReference type="ARBA" id="ARBA00023136"/>
    </source>
</evidence>
<dbReference type="GO" id="GO:0015205">
    <property type="term" value="F:nucleobase transmembrane transporter activity"/>
    <property type="evidence" value="ECO:0007669"/>
    <property type="project" value="TreeGrafter"/>
</dbReference>
<feature type="transmembrane region" description="Helical" evidence="7">
    <location>
        <begin position="446"/>
        <end position="466"/>
    </location>
</feature>
<dbReference type="Pfam" id="PF02133">
    <property type="entry name" value="Transp_cyt_pur"/>
    <property type="match status" value="1"/>
</dbReference>
<feature type="transmembrane region" description="Helical" evidence="7">
    <location>
        <begin position="248"/>
        <end position="270"/>
    </location>
</feature>
<reference evidence="8 9" key="1">
    <citation type="submission" date="2017-03" db="EMBL/GenBank/DDBJ databases">
        <title>Genomes of endolithic fungi from Antarctica.</title>
        <authorList>
            <person name="Coleine C."/>
            <person name="Masonjones S."/>
            <person name="Stajich J.E."/>
        </authorList>
    </citation>
    <scope>NUCLEOTIDE SEQUENCE [LARGE SCALE GENOMIC DNA]</scope>
    <source>
        <strain evidence="8 9">CCFEE 6315</strain>
    </source>
</reference>
<name>A0A4U0U4U1_9PEZI</name>
<dbReference type="AlphaFoldDB" id="A0A4U0U4U1"/>
<gene>
    <name evidence="8" type="ORF">B0A50_02862</name>
</gene>
<proteinExistence type="inferred from homology"/>
<evidence type="ECO:0000256" key="4">
    <source>
        <dbReference type="ARBA" id="ARBA00022989"/>
    </source>
</evidence>
<dbReference type="Gene3D" id="1.10.4160.10">
    <property type="entry name" value="Hydantoin permease"/>
    <property type="match status" value="1"/>
</dbReference>
<evidence type="ECO:0000313" key="9">
    <source>
        <dbReference type="Proteomes" id="UP000308549"/>
    </source>
</evidence>
<keyword evidence="3 7" id="KW-0812">Transmembrane</keyword>
<organism evidence="8 9">
    <name type="scientific">Salinomyces thailandicus</name>
    <dbReference type="NCBI Taxonomy" id="706561"/>
    <lineage>
        <taxon>Eukaryota</taxon>
        <taxon>Fungi</taxon>
        <taxon>Dikarya</taxon>
        <taxon>Ascomycota</taxon>
        <taxon>Pezizomycotina</taxon>
        <taxon>Dothideomycetes</taxon>
        <taxon>Dothideomycetidae</taxon>
        <taxon>Mycosphaerellales</taxon>
        <taxon>Teratosphaeriaceae</taxon>
        <taxon>Salinomyces</taxon>
    </lineage>
</organism>
<dbReference type="InterPro" id="IPR001248">
    <property type="entry name" value="Pur-cyt_permease"/>
</dbReference>
<dbReference type="PANTHER" id="PTHR30618:SF0">
    <property type="entry name" value="PURINE-URACIL PERMEASE NCS1"/>
    <property type="match status" value="1"/>
</dbReference>
<feature type="transmembrane region" description="Helical" evidence="7">
    <location>
        <begin position="486"/>
        <end position="505"/>
    </location>
</feature>
<keyword evidence="5 7" id="KW-0472">Membrane</keyword>
<dbReference type="GO" id="GO:0005886">
    <property type="term" value="C:plasma membrane"/>
    <property type="evidence" value="ECO:0007669"/>
    <property type="project" value="TreeGrafter"/>
</dbReference>
<comment type="caution">
    <text evidence="8">The sequence shown here is derived from an EMBL/GenBank/DDBJ whole genome shotgun (WGS) entry which is preliminary data.</text>
</comment>
<evidence type="ECO:0000313" key="8">
    <source>
        <dbReference type="EMBL" id="TKA30143.1"/>
    </source>
</evidence>
<evidence type="ECO:0000256" key="1">
    <source>
        <dbReference type="ARBA" id="ARBA00004141"/>
    </source>
</evidence>